<dbReference type="STRING" id="211114.SAMN04489726_2989"/>
<proteinExistence type="predicted"/>
<keyword evidence="2" id="KW-1185">Reference proteome</keyword>
<gene>
    <name evidence="1" type="ORF">SAMN04489726_2989</name>
</gene>
<sequence>MQIRGVVMSARGVADVPRVVARARVPLGQDGVPRRVAGWVPAAQWGVQYSHCNFHSRVVELRGTVLSCGLTGVVPG</sequence>
<dbReference type="EMBL" id="LT629701">
    <property type="protein sequence ID" value="SDM70489.1"/>
    <property type="molecule type" value="Genomic_DNA"/>
</dbReference>
<reference evidence="1 2" key="1">
    <citation type="submission" date="2016-10" db="EMBL/GenBank/DDBJ databases">
        <authorList>
            <person name="de Groot N.N."/>
        </authorList>
    </citation>
    <scope>NUCLEOTIDE SEQUENCE [LARGE SCALE GENOMIC DNA]</scope>
    <source>
        <strain evidence="1 2">DSM 44149</strain>
    </source>
</reference>
<name>A0A1G9VED2_ALLAB</name>
<accession>A0A1G9VED2</accession>
<protein>
    <submittedName>
        <fullName evidence="1">Uncharacterized protein</fullName>
    </submittedName>
</protein>
<organism evidence="1 2">
    <name type="scientific">Allokutzneria albata</name>
    <name type="common">Kibdelosporangium albatum</name>
    <dbReference type="NCBI Taxonomy" id="211114"/>
    <lineage>
        <taxon>Bacteria</taxon>
        <taxon>Bacillati</taxon>
        <taxon>Actinomycetota</taxon>
        <taxon>Actinomycetes</taxon>
        <taxon>Pseudonocardiales</taxon>
        <taxon>Pseudonocardiaceae</taxon>
        <taxon>Allokutzneria</taxon>
    </lineage>
</organism>
<evidence type="ECO:0000313" key="1">
    <source>
        <dbReference type="EMBL" id="SDM70489.1"/>
    </source>
</evidence>
<dbReference type="AlphaFoldDB" id="A0A1G9VED2"/>
<dbReference type="Proteomes" id="UP000183376">
    <property type="component" value="Chromosome I"/>
</dbReference>
<evidence type="ECO:0000313" key="2">
    <source>
        <dbReference type="Proteomes" id="UP000183376"/>
    </source>
</evidence>